<evidence type="ECO:0000313" key="2">
    <source>
        <dbReference type="EMBL" id="CDG95096.1"/>
    </source>
</evidence>
<keyword evidence="1" id="KW-0812">Transmembrane</keyword>
<keyword evidence="1" id="KW-0472">Membrane</keyword>
<dbReference type="AlphaFoldDB" id="A0A077MZB5"/>
<name>A0A077MZB5_XENBV</name>
<dbReference type="HOGENOM" id="CLU_204070_0_0_6"/>
<organism evidence="2">
    <name type="scientific">Xenorhabdus bovienii str. puntauvense</name>
    <dbReference type="NCBI Taxonomy" id="1398201"/>
    <lineage>
        <taxon>Bacteria</taxon>
        <taxon>Pseudomonadati</taxon>
        <taxon>Pseudomonadota</taxon>
        <taxon>Gammaproteobacteria</taxon>
        <taxon>Enterobacterales</taxon>
        <taxon>Morganellaceae</taxon>
        <taxon>Xenorhabdus</taxon>
    </lineage>
</organism>
<sequence>MLISSYGDYYMNNIPTLIIVVFLIISFVLIVGLDSEVAHFIEKFAERLIQKIDMAREESLGVLSKVCFG</sequence>
<protein>
    <submittedName>
        <fullName evidence="2">Uncharacterized protein</fullName>
    </submittedName>
</protein>
<evidence type="ECO:0000256" key="1">
    <source>
        <dbReference type="SAM" id="Phobius"/>
    </source>
</evidence>
<dbReference type="EMBL" id="CBSW010000001">
    <property type="protein sequence ID" value="CDG95096.1"/>
    <property type="molecule type" value="Genomic_DNA"/>
</dbReference>
<gene>
    <name evidence="2" type="ORF">XBP1_10041</name>
</gene>
<proteinExistence type="predicted"/>
<dbReference type="Proteomes" id="UP000028511">
    <property type="component" value="Unassembled WGS sequence"/>
</dbReference>
<feature type="transmembrane region" description="Helical" evidence="1">
    <location>
        <begin position="14"/>
        <end position="33"/>
    </location>
</feature>
<reference evidence="2" key="1">
    <citation type="submission" date="2013-07" db="EMBL/GenBank/DDBJ databases">
        <title>Sub-species coevolution in mutualistic symbiosis.</title>
        <authorList>
            <person name="Murfin K."/>
            <person name="Klassen J."/>
            <person name="Lee M."/>
            <person name="Forst S."/>
            <person name="Stock P."/>
            <person name="Goodrich-Blair H."/>
        </authorList>
    </citation>
    <scope>NUCLEOTIDE SEQUENCE [LARGE SCALE GENOMIC DNA]</scope>
    <source>
        <strain evidence="2">Puntauvense</strain>
    </source>
</reference>
<keyword evidence="1" id="KW-1133">Transmembrane helix</keyword>
<accession>A0A077MZB5</accession>
<comment type="caution">
    <text evidence="2">The sequence shown here is derived from an EMBL/GenBank/DDBJ whole genome shotgun (WGS) entry which is preliminary data.</text>
</comment>